<name>U6KWK6_EIMTE</name>
<reference evidence="2" key="1">
    <citation type="submission" date="2013-10" db="EMBL/GenBank/DDBJ databases">
        <title>Genomic analysis of the causative agents of coccidiosis in chickens.</title>
        <authorList>
            <person name="Reid A.J."/>
            <person name="Blake D."/>
            <person name="Billington K."/>
            <person name="Browne H."/>
            <person name="Dunn M."/>
            <person name="Hung S."/>
            <person name="Kawahara F."/>
            <person name="Miranda-Saavedra D."/>
            <person name="Mourier T."/>
            <person name="Nagra H."/>
            <person name="Otto T.D."/>
            <person name="Rawlings N."/>
            <person name="Sanchez A."/>
            <person name="Sanders M."/>
            <person name="Subramaniam C."/>
            <person name="Tay Y."/>
            <person name="Dear P."/>
            <person name="Doerig C."/>
            <person name="Gruber A."/>
            <person name="Parkinson J."/>
            <person name="Shirley M."/>
            <person name="Wan K.L."/>
            <person name="Berriman M."/>
            <person name="Tomley F."/>
            <person name="Pain A."/>
        </authorList>
    </citation>
    <scope>NUCLEOTIDE SEQUENCE [LARGE SCALE GENOMIC DNA]</scope>
    <source>
        <strain evidence="2">Houghton</strain>
    </source>
</reference>
<proteinExistence type="predicted"/>
<dbReference type="VEuPathDB" id="ToxoDB:ETH2_1133100"/>
<evidence type="ECO:0000256" key="1">
    <source>
        <dbReference type="SAM" id="MobiDB-lite"/>
    </source>
</evidence>
<organism evidence="2 3">
    <name type="scientific">Eimeria tenella</name>
    <name type="common">Coccidian parasite</name>
    <dbReference type="NCBI Taxonomy" id="5802"/>
    <lineage>
        <taxon>Eukaryota</taxon>
        <taxon>Sar</taxon>
        <taxon>Alveolata</taxon>
        <taxon>Apicomplexa</taxon>
        <taxon>Conoidasida</taxon>
        <taxon>Coccidia</taxon>
        <taxon>Eucoccidiorida</taxon>
        <taxon>Eimeriorina</taxon>
        <taxon>Eimeriidae</taxon>
        <taxon>Eimeria</taxon>
    </lineage>
</organism>
<dbReference type="VEuPathDB" id="ToxoDB:ETH_00020520"/>
<feature type="region of interest" description="Disordered" evidence="1">
    <location>
        <begin position="177"/>
        <end position="196"/>
    </location>
</feature>
<feature type="compositionally biased region" description="Basic and acidic residues" evidence="1">
    <location>
        <begin position="122"/>
        <end position="135"/>
    </location>
</feature>
<dbReference type="EMBL" id="HG675716">
    <property type="protein sequence ID" value="CDJ42356.1"/>
    <property type="molecule type" value="Genomic_DNA"/>
</dbReference>
<gene>
    <name evidence="2" type="ORF">ETH_00020520</name>
</gene>
<dbReference type="AlphaFoldDB" id="U6KWK6"/>
<evidence type="ECO:0000313" key="3">
    <source>
        <dbReference type="Proteomes" id="UP000030747"/>
    </source>
</evidence>
<dbReference type="Proteomes" id="UP000030747">
    <property type="component" value="Unassembled WGS sequence"/>
</dbReference>
<accession>U6KWK6</accession>
<dbReference type="RefSeq" id="XP_013233106.1">
    <property type="nucleotide sequence ID" value="XM_013377652.1"/>
</dbReference>
<feature type="compositionally biased region" description="Polar residues" evidence="1">
    <location>
        <begin position="111"/>
        <end position="121"/>
    </location>
</feature>
<sequence length="507" mass="53684">MPEVNEWNGVGGPGDALIPSTSHTTTGKSPQNKGGSFVATDGLAAEFPQFQSFAGHNKPPFMLQLLGDYLVSISTTETITWRVGSSLLNAVADLAPLGGIGLLQPFKERPASSTHMVADSNSKNEEKDMPQDTHCEQSALPQPQEPPRAHPQPLNHPSQLPLQAAQETLCPIAAPCSSSEATVPPPSFSRGGGNELPRCATPNLASASAAGGSVAEAAPAAVSGNTEAPASAASPVVASPAQTKQTEEKAPALADAVRRGSQTGLCTVSPDLRGKLPESGESDKLGNQDAPNAEIFPGILEWCAHIEASLESGRLLAVSQQQQEPTTQLSSIADGAVARHVIGTAVADCRTGCLWRPLKGVLAHAVGRWVLIERLSTPSPSQDGKCLGLLPALLERTAFARPQQQELSTESPRRRGASLQRQQRQLELLRQCGAVAHMPRISVLRHPIVGRTISFSIDIKARVAATISGEVFSWLLDPFQRLPDSIISVHRNRKSVAHTYDFSEEIA</sequence>
<feature type="region of interest" description="Disordered" evidence="1">
    <location>
        <begin position="110"/>
        <end position="158"/>
    </location>
</feature>
<dbReference type="GeneID" id="25253222"/>
<dbReference type="OrthoDB" id="346270at2759"/>
<feature type="compositionally biased region" description="Basic and acidic residues" evidence="1">
    <location>
        <begin position="272"/>
        <end position="286"/>
    </location>
</feature>
<feature type="region of interest" description="Disordered" evidence="1">
    <location>
        <begin position="268"/>
        <end position="289"/>
    </location>
</feature>
<reference evidence="2" key="2">
    <citation type="submission" date="2013-10" db="EMBL/GenBank/DDBJ databases">
        <authorList>
            <person name="Aslett M."/>
        </authorList>
    </citation>
    <scope>NUCLEOTIDE SEQUENCE [LARGE SCALE GENOMIC DNA]</scope>
    <source>
        <strain evidence="2">Houghton</strain>
    </source>
</reference>
<feature type="compositionally biased region" description="Polar residues" evidence="1">
    <location>
        <begin position="19"/>
        <end position="34"/>
    </location>
</feature>
<protein>
    <submittedName>
        <fullName evidence="2">Uncharacterized protein</fullName>
    </submittedName>
</protein>
<feature type="region of interest" description="Disordered" evidence="1">
    <location>
        <begin position="1"/>
        <end position="37"/>
    </location>
</feature>
<keyword evidence="3" id="KW-1185">Reference proteome</keyword>
<evidence type="ECO:0000313" key="2">
    <source>
        <dbReference type="EMBL" id="CDJ42356.1"/>
    </source>
</evidence>